<dbReference type="PATRIC" id="fig|1348973.3.peg.3677"/>
<dbReference type="InterPro" id="IPR014284">
    <property type="entry name" value="RNA_pol_sigma-70_dom"/>
</dbReference>
<dbReference type="NCBIfam" id="TIGR02937">
    <property type="entry name" value="sigma70-ECF"/>
    <property type="match status" value="1"/>
</dbReference>
<protein>
    <submittedName>
        <fullName evidence="9">RNA polymerase sigma factor, sigma-70 family</fullName>
    </submittedName>
</protein>
<evidence type="ECO:0000313" key="10">
    <source>
        <dbReference type="Proteomes" id="UP000027936"/>
    </source>
</evidence>
<dbReference type="CDD" id="cd06171">
    <property type="entry name" value="Sigma70_r4"/>
    <property type="match status" value="1"/>
</dbReference>
<feature type="domain" description="RNA polymerase sigma-70 region 2" evidence="6">
    <location>
        <begin position="7"/>
        <end position="76"/>
    </location>
</feature>
<gene>
    <name evidence="9" type="ORF">M670_03793</name>
</gene>
<dbReference type="Gene3D" id="3.40.50.150">
    <property type="entry name" value="Vaccinia Virus protein VP39"/>
    <property type="match status" value="1"/>
</dbReference>
<evidence type="ECO:0000256" key="4">
    <source>
        <dbReference type="ARBA" id="ARBA00023125"/>
    </source>
</evidence>
<reference evidence="9 10" key="1">
    <citation type="submission" date="2014-04" db="EMBL/GenBank/DDBJ databases">
        <title>Draft genome sequence of Bacillus azotoformans MEV2011, a (co-) denitrifying strain unable to grow in the presence of oxygen.</title>
        <authorList>
            <person name="Nielsen M."/>
            <person name="Schreiber L."/>
            <person name="Finster K."/>
            <person name="Schramm A."/>
        </authorList>
    </citation>
    <scope>NUCLEOTIDE SEQUENCE [LARGE SCALE GENOMIC DNA]</scope>
    <source>
        <strain evidence="9 10">MEV2011</strain>
    </source>
</reference>
<dbReference type="InterPro" id="IPR029063">
    <property type="entry name" value="SAM-dependent_MTases_sf"/>
</dbReference>
<comment type="caution">
    <text evidence="9">The sequence shown here is derived from an EMBL/GenBank/DDBJ whole genome shotgun (WGS) entry which is preliminary data.</text>
</comment>
<dbReference type="Pfam" id="PF04542">
    <property type="entry name" value="Sigma70_r2"/>
    <property type="match status" value="1"/>
</dbReference>
<comment type="similarity">
    <text evidence="1">Belongs to the sigma-70 factor family. ECF subfamily.</text>
</comment>
<evidence type="ECO:0000256" key="5">
    <source>
        <dbReference type="ARBA" id="ARBA00023163"/>
    </source>
</evidence>
<dbReference type="Gene3D" id="1.10.10.10">
    <property type="entry name" value="Winged helix-like DNA-binding domain superfamily/Winged helix DNA-binding domain"/>
    <property type="match status" value="1"/>
</dbReference>
<evidence type="ECO:0000259" key="7">
    <source>
        <dbReference type="Pfam" id="PF08242"/>
    </source>
</evidence>
<keyword evidence="4" id="KW-0238">DNA-binding</keyword>
<proteinExistence type="inferred from homology"/>
<name>A0A072NH68_SCHAZ</name>
<sequence>MTQIDVLYSNFYKELFLYVQNRMKDPDLTEEIVQDIFVKACENKELMKNLKGEQTKVWLLKVARNHCIDYWRKSQKTKEESVKREFFHSSIHFLDETIERKIFSEELKGFLFNMVKKLKKSHQQALYLFDIQQFSYKESANLLGISEEAFSSLIRRARRALLEQVLKESNPDVLKLPLTGYELKMLLTWFDITDFPSDIEAKISLKTKDFFNGFNQNFDPYRQKWYPKELEDYLLSFVLLNKRMIAADFGCGTGTLTKKLSPKVSTVYAVDNSREMLNKLAGSVCKRGQGNIYPLYADICEEMNKIQESIDIGFCCMVLHHIFNPQTALTNIAKTLVPGGKLIIADLVFTNKNWLFKEAHDFWSGFKVSQLRKWIKAAGLEIVDIKENHSYHFQFMNHEDENDLIQVPLLSAYCVKK</sequence>
<dbReference type="CDD" id="cd02440">
    <property type="entry name" value="AdoMet_MTases"/>
    <property type="match status" value="1"/>
</dbReference>
<dbReference type="PANTHER" id="PTHR43133">
    <property type="entry name" value="RNA POLYMERASE ECF-TYPE SIGMA FACTO"/>
    <property type="match status" value="1"/>
</dbReference>
<organism evidence="9 10">
    <name type="scientific">Schinkia azotoformans MEV2011</name>
    <dbReference type="NCBI Taxonomy" id="1348973"/>
    <lineage>
        <taxon>Bacteria</taxon>
        <taxon>Bacillati</taxon>
        <taxon>Bacillota</taxon>
        <taxon>Bacilli</taxon>
        <taxon>Bacillales</taxon>
        <taxon>Bacillaceae</taxon>
        <taxon>Calidifontibacillus/Schinkia group</taxon>
        <taxon>Schinkia</taxon>
    </lineage>
</organism>
<dbReference type="InterPro" id="IPR013325">
    <property type="entry name" value="RNA_pol_sigma_r2"/>
</dbReference>
<dbReference type="Pfam" id="PF08242">
    <property type="entry name" value="Methyltransf_12"/>
    <property type="match status" value="1"/>
</dbReference>
<dbReference type="InterPro" id="IPR013217">
    <property type="entry name" value="Methyltransf_12"/>
</dbReference>
<dbReference type="PANTHER" id="PTHR43133:SF8">
    <property type="entry name" value="RNA POLYMERASE SIGMA FACTOR HI_1459-RELATED"/>
    <property type="match status" value="1"/>
</dbReference>
<accession>A0A072NH68</accession>
<dbReference type="EMBL" id="JJRY01000019">
    <property type="protein sequence ID" value="KEF37039.1"/>
    <property type="molecule type" value="Genomic_DNA"/>
</dbReference>
<evidence type="ECO:0000313" key="9">
    <source>
        <dbReference type="EMBL" id="KEF37039.1"/>
    </source>
</evidence>
<evidence type="ECO:0000259" key="8">
    <source>
        <dbReference type="Pfam" id="PF08281"/>
    </source>
</evidence>
<dbReference type="InterPro" id="IPR013324">
    <property type="entry name" value="RNA_pol_sigma_r3/r4-like"/>
</dbReference>
<dbReference type="AlphaFoldDB" id="A0A072NH68"/>
<dbReference type="InterPro" id="IPR039425">
    <property type="entry name" value="RNA_pol_sigma-70-like"/>
</dbReference>
<dbReference type="GO" id="GO:0003677">
    <property type="term" value="F:DNA binding"/>
    <property type="evidence" value="ECO:0007669"/>
    <property type="project" value="UniProtKB-KW"/>
</dbReference>
<evidence type="ECO:0000259" key="6">
    <source>
        <dbReference type="Pfam" id="PF04542"/>
    </source>
</evidence>
<keyword evidence="3" id="KW-0731">Sigma factor</keyword>
<dbReference type="Gene3D" id="1.10.1740.10">
    <property type="match status" value="1"/>
</dbReference>
<dbReference type="OrthoDB" id="9795666at2"/>
<dbReference type="InterPro" id="IPR007627">
    <property type="entry name" value="RNA_pol_sigma70_r2"/>
</dbReference>
<dbReference type="InterPro" id="IPR013249">
    <property type="entry name" value="RNA_pol_sigma70_r4_t2"/>
</dbReference>
<evidence type="ECO:0000256" key="1">
    <source>
        <dbReference type="ARBA" id="ARBA00010641"/>
    </source>
</evidence>
<dbReference type="GO" id="GO:0016987">
    <property type="term" value="F:sigma factor activity"/>
    <property type="evidence" value="ECO:0007669"/>
    <property type="project" value="UniProtKB-KW"/>
</dbReference>
<dbReference type="Proteomes" id="UP000027936">
    <property type="component" value="Unassembled WGS sequence"/>
</dbReference>
<evidence type="ECO:0000256" key="2">
    <source>
        <dbReference type="ARBA" id="ARBA00023015"/>
    </source>
</evidence>
<evidence type="ECO:0000256" key="3">
    <source>
        <dbReference type="ARBA" id="ARBA00023082"/>
    </source>
</evidence>
<feature type="domain" description="RNA polymerase sigma factor 70 region 4 type 2" evidence="8">
    <location>
        <begin position="114"/>
        <end position="161"/>
    </location>
</feature>
<dbReference type="Pfam" id="PF08281">
    <property type="entry name" value="Sigma70_r4_2"/>
    <property type="match status" value="1"/>
</dbReference>
<dbReference type="SUPFAM" id="SSF53335">
    <property type="entry name" value="S-adenosyl-L-methionine-dependent methyltransferases"/>
    <property type="match status" value="1"/>
</dbReference>
<dbReference type="SUPFAM" id="SSF88659">
    <property type="entry name" value="Sigma3 and sigma4 domains of RNA polymerase sigma factors"/>
    <property type="match status" value="1"/>
</dbReference>
<keyword evidence="2" id="KW-0805">Transcription regulation</keyword>
<dbReference type="GO" id="GO:0006352">
    <property type="term" value="P:DNA-templated transcription initiation"/>
    <property type="evidence" value="ECO:0007669"/>
    <property type="project" value="InterPro"/>
</dbReference>
<dbReference type="RefSeq" id="WP_035197393.1">
    <property type="nucleotide sequence ID" value="NZ_JJRY01000019.1"/>
</dbReference>
<keyword evidence="5" id="KW-0804">Transcription</keyword>
<dbReference type="InterPro" id="IPR036388">
    <property type="entry name" value="WH-like_DNA-bd_sf"/>
</dbReference>
<dbReference type="SUPFAM" id="SSF88946">
    <property type="entry name" value="Sigma2 domain of RNA polymerase sigma factors"/>
    <property type="match status" value="1"/>
</dbReference>
<feature type="domain" description="Methyltransferase type 12" evidence="7">
    <location>
        <begin position="248"/>
        <end position="342"/>
    </location>
</feature>